<dbReference type="Pfam" id="PF08843">
    <property type="entry name" value="AbiEii"/>
    <property type="match status" value="1"/>
</dbReference>
<protein>
    <submittedName>
        <fullName evidence="1">Predicted nucleotidyltransferase component of viral defense system</fullName>
    </submittedName>
</protein>
<name>A0A1H8JUP2_9BURK</name>
<dbReference type="Gene3D" id="3.10.450.620">
    <property type="entry name" value="JHP933, nucleotidyltransferase-like core domain"/>
    <property type="match status" value="1"/>
</dbReference>
<gene>
    <name evidence="1" type="ORF">SAMN02745977_02160</name>
</gene>
<dbReference type="OrthoDB" id="9125135at2"/>
<dbReference type="RefSeq" id="WP_091817766.1">
    <property type="nucleotide sequence ID" value="NZ_FOCW01000008.1"/>
</dbReference>
<proteinExistence type="predicted"/>
<dbReference type="GO" id="GO:0016740">
    <property type="term" value="F:transferase activity"/>
    <property type="evidence" value="ECO:0007669"/>
    <property type="project" value="UniProtKB-KW"/>
</dbReference>
<evidence type="ECO:0000313" key="1">
    <source>
        <dbReference type="EMBL" id="SEN84442.1"/>
    </source>
</evidence>
<dbReference type="EMBL" id="FOCW01000008">
    <property type="protein sequence ID" value="SEN84442.1"/>
    <property type="molecule type" value="Genomic_DNA"/>
</dbReference>
<organism evidence="1 2">
    <name type="scientific">Brachymonas denitrificans DSM 15123</name>
    <dbReference type="NCBI Taxonomy" id="1121117"/>
    <lineage>
        <taxon>Bacteria</taxon>
        <taxon>Pseudomonadati</taxon>
        <taxon>Pseudomonadota</taxon>
        <taxon>Betaproteobacteria</taxon>
        <taxon>Burkholderiales</taxon>
        <taxon>Comamonadaceae</taxon>
        <taxon>Brachymonas</taxon>
    </lineage>
</organism>
<keyword evidence="2" id="KW-1185">Reference proteome</keyword>
<keyword evidence="1" id="KW-0808">Transferase</keyword>
<evidence type="ECO:0000313" key="2">
    <source>
        <dbReference type="Proteomes" id="UP000199531"/>
    </source>
</evidence>
<dbReference type="InterPro" id="IPR014942">
    <property type="entry name" value="AbiEii"/>
</dbReference>
<sequence length="287" mass="32724">MIHLPLWVEAEQDPGRQVFRQAVHLVLRAIAQSEVLAPTMIMKGGILLAIRYRSTRYTRDIDFSTSRRFQLQEVPRLLQAVESALAPVSADNEYGLALRLQSHVIKPPPRPDISFPTLQLRVGYASRQQPAAMRRLMAQGVPTLVSVDYSFNEWVTAIEEQPVDGGALRMYPFHDLVAEKYRSVLQQVVRKRERYQDIYDLNLLLNSVESMTFEDRAAILGKLRSACRDRLEEPDRLALQDPRIVALSQAQYGSALPQLVADHLPPFDVAYGLVREFYESLPWDKPA</sequence>
<reference evidence="1 2" key="1">
    <citation type="submission" date="2016-10" db="EMBL/GenBank/DDBJ databases">
        <authorList>
            <person name="de Groot N.N."/>
        </authorList>
    </citation>
    <scope>NUCLEOTIDE SEQUENCE [LARGE SCALE GENOMIC DNA]</scope>
    <source>
        <strain evidence="1 2">DSM 15123</strain>
    </source>
</reference>
<dbReference type="STRING" id="1121117.SAMN02745977_02160"/>
<dbReference type="AlphaFoldDB" id="A0A1H8JUP2"/>
<accession>A0A1H8JUP2</accession>
<dbReference type="Proteomes" id="UP000199531">
    <property type="component" value="Unassembled WGS sequence"/>
</dbReference>